<dbReference type="EMBL" id="BOMB01000009">
    <property type="protein sequence ID" value="GID10679.1"/>
    <property type="molecule type" value="Genomic_DNA"/>
</dbReference>
<keyword evidence="3" id="KW-0472">Membrane</keyword>
<organism evidence="9 10">
    <name type="scientific">Actinocatenispora rupis</name>
    <dbReference type="NCBI Taxonomy" id="519421"/>
    <lineage>
        <taxon>Bacteria</taxon>
        <taxon>Bacillati</taxon>
        <taxon>Actinomycetota</taxon>
        <taxon>Actinomycetes</taxon>
        <taxon>Micromonosporales</taxon>
        <taxon>Micromonosporaceae</taxon>
        <taxon>Actinocatenispora</taxon>
    </lineage>
</organism>
<dbReference type="CDD" id="cd13597">
    <property type="entry name" value="PBP2_lipoprotein_Tp32"/>
    <property type="match status" value="1"/>
</dbReference>
<dbReference type="RefSeq" id="WP_203656103.1">
    <property type="nucleotide sequence ID" value="NZ_BAAAZM010000003.1"/>
</dbReference>
<evidence type="ECO:0000256" key="2">
    <source>
        <dbReference type="ARBA" id="ARBA00022729"/>
    </source>
</evidence>
<name>A0A8J3NCP6_9ACTN</name>
<evidence type="ECO:0000256" key="7">
    <source>
        <dbReference type="PIRSR" id="PIRSR002854-1"/>
    </source>
</evidence>
<dbReference type="InterPro" id="IPR004872">
    <property type="entry name" value="Lipoprotein_NlpA"/>
</dbReference>
<evidence type="ECO:0000256" key="3">
    <source>
        <dbReference type="ARBA" id="ARBA00023136"/>
    </source>
</evidence>
<evidence type="ECO:0000313" key="10">
    <source>
        <dbReference type="Proteomes" id="UP000612808"/>
    </source>
</evidence>
<evidence type="ECO:0000256" key="5">
    <source>
        <dbReference type="ARBA" id="ARBA00023288"/>
    </source>
</evidence>
<dbReference type="Proteomes" id="UP000612808">
    <property type="component" value="Unassembled WGS sequence"/>
</dbReference>
<keyword evidence="5 6" id="KW-0449">Lipoprotein</keyword>
<dbReference type="AlphaFoldDB" id="A0A8J3NCP6"/>
<evidence type="ECO:0000256" key="8">
    <source>
        <dbReference type="SAM" id="SignalP"/>
    </source>
</evidence>
<dbReference type="SUPFAM" id="SSF53850">
    <property type="entry name" value="Periplasmic binding protein-like II"/>
    <property type="match status" value="1"/>
</dbReference>
<sequence>MRRRVLATGLAAVALTAGLSACGIGGASGSGTDSDTILVGASPTPHAEILNYVAKNLAPKQHLTVKVKVFNDYVQPNVALQDGSLDANYFQHKPYLDEYTKAHGGDFVSVAAVHIEPLGLYSKKVTKLADLKSGATIAIPNDPSNGGRALKLLADQGLLKLKSGAGVTATEKDIVANPKKLTFKPLEAAQTARALDDVDASVVNGNYALAVKLDPAKDALALESAKNNPYANLLVVKKGHENDAKVKKLAALLTSPEVKKYIEDKYHGSVLAAE</sequence>
<evidence type="ECO:0000256" key="6">
    <source>
        <dbReference type="PIRNR" id="PIRNR002854"/>
    </source>
</evidence>
<evidence type="ECO:0000313" key="9">
    <source>
        <dbReference type="EMBL" id="GID10679.1"/>
    </source>
</evidence>
<feature type="lipid moiety-binding region" description="S-diacylglycerol cysteine" evidence="7">
    <location>
        <position position="22"/>
    </location>
</feature>
<dbReference type="Pfam" id="PF03180">
    <property type="entry name" value="Lipoprotein_9"/>
    <property type="match status" value="1"/>
</dbReference>
<protein>
    <recommendedName>
        <fullName evidence="6">Lipoprotein</fullName>
    </recommendedName>
</protein>
<gene>
    <name evidence="9" type="ORF">Aru02nite_15680</name>
</gene>
<comment type="similarity">
    <text evidence="6">Belongs to the nlpA lipoprotein family.</text>
</comment>
<dbReference type="GO" id="GO:0016020">
    <property type="term" value="C:membrane"/>
    <property type="evidence" value="ECO:0007669"/>
    <property type="project" value="UniProtKB-SubCell"/>
</dbReference>
<comment type="caution">
    <text evidence="9">The sequence shown here is derived from an EMBL/GenBank/DDBJ whole genome shotgun (WGS) entry which is preliminary data.</text>
</comment>
<feature type="signal peptide" evidence="8">
    <location>
        <begin position="1"/>
        <end position="21"/>
    </location>
</feature>
<keyword evidence="10" id="KW-1185">Reference proteome</keyword>
<accession>A0A8J3NCP6</accession>
<evidence type="ECO:0000256" key="1">
    <source>
        <dbReference type="ARBA" id="ARBA00004635"/>
    </source>
</evidence>
<dbReference type="PROSITE" id="PS51257">
    <property type="entry name" value="PROKAR_LIPOPROTEIN"/>
    <property type="match status" value="1"/>
</dbReference>
<comment type="subcellular location">
    <subcellularLocation>
        <location evidence="1">Membrane</location>
        <topology evidence="1">Lipid-anchor</topology>
    </subcellularLocation>
</comment>
<keyword evidence="2 8" id="KW-0732">Signal</keyword>
<feature type="chain" id="PRO_5038993854" description="Lipoprotein" evidence="8">
    <location>
        <begin position="22"/>
        <end position="274"/>
    </location>
</feature>
<proteinExistence type="inferred from homology"/>
<dbReference type="PANTHER" id="PTHR30429">
    <property type="entry name" value="D-METHIONINE-BINDING LIPOPROTEIN METQ"/>
    <property type="match status" value="1"/>
</dbReference>
<dbReference type="PANTHER" id="PTHR30429:SF0">
    <property type="entry name" value="METHIONINE-BINDING LIPOPROTEIN METQ"/>
    <property type="match status" value="1"/>
</dbReference>
<dbReference type="Gene3D" id="3.40.190.10">
    <property type="entry name" value="Periplasmic binding protein-like II"/>
    <property type="match status" value="2"/>
</dbReference>
<keyword evidence="4" id="KW-0564">Palmitate</keyword>
<reference evidence="9" key="1">
    <citation type="submission" date="2021-01" db="EMBL/GenBank/DDBJ databases">
        <title>Whole genome shotgun sequence of Actinocatenispora rupis NBRC 107355.</title>
        <authorList>
            <person name="Komaki H."/>
            <person name="Tamura T."/>
        </authorList>
    </citation>
    <scope>NUCLEOTIDE SEQUENCE</scope>
    <source>
        <strain evidence="9">NBRC 107355</strain>
    </source>
</reference>
<dbReference type="PIRSF" id="PIRSF002854">
    <property type="entry name" value="MetQ"/>
    <property type="match status" value="1"/>
</dbReference>
<evidence type="ECO:0000256" key="4">
    <source>
        <dbReference type="ARBA" id="ARBA00023139"/>
    </source>
</evidence>